<sequence length="290" mass="32966">MKVRIKFSKYGVVKFIGHLDVMRYFQKANRRAGIDIAYSQGFNPHQIMSFAAPLGVGLTSDGEYVDVDFNVIETEEAIIKSLNAVMNEGFAVTEAKILKEPLPNQKRETAMSLVAAADYLVSLKDGYELKKENGQILDKDEFHKLFDEFYRQNQIVINKKTKKSEKEMDIRPYIFLYGITEEEFLSAGKELKVTNSVNGIEHADTYENGIRVFLCLATGSVINIKPELVMEAFCEKHGIKFEAYAFQYHRMETYANVADHGKTIEEMILAVEQKESYALKLDPLGKVGIM</sequence>
<organism evidence="2 3">
    <name type="scientific">Lachnoclostridium phytofermentans</name>
    <dbReference type="NCBI Taxonomy" id="66219"/>
    <lineage>
        <taxon>Bacteria</taxon>
        <taxon>Bacillati</taxon>
        <taxon>Bacillota</taxon>
        <taxon>Clostridia</taxon>
        <taxon>Lachnospirales</taxon>
        <taxon>Lachnospiraceae</taxon>
    </lineage>
</organism>
<dbReference type="NCBIfam" id="TIGR03936">
    <property type="entry name" value="sam_1_link_chp"/>
    <property type="match status" value="1"/>
</dbReference>
<proteinExistence type="predicted"/>
<evidence type="ECO:0000313" key="2">
    <source>
        <dbReference type="EMBL" id="HCL00986.1"/>
    </source>
</evidence>
<feature type="domain" description="DUF2344" evidence="1">
    <location>
        <begin position="2"/>
        <end position="181"/>
    </location>
</feature>
<dbReference type="Pfam" id="PF10105">
    <property type="entry name" value="DUF2344"/>
    <property type="match status" value="1"/>
</dbReference>
<reference evidence="2 3" key="1">
    <citation type="journal article" date="2018" name="Nat. Biotechnol.">
        <title>A standardized bacterial taxonomy based on genome phylogeny substantially revises the tree of life.</title>
        <authorList>
            <person name="Parks D.H."/>
            <person name="Chuvochina M."/>
            <person name="Waite D.W."/>
            <person name="Rinke C."/>
            <person name="Skarshewski A."/>
            <person name="Chaumeil P.A."/>
            <person name="Hugenholtz P."/>
        </authorList>
    </citation>
    <scope>NUCLEOTIDE SEQUENCE [LARGE SCALE GENOMIC DNA]</scope>
    <source>
        <strain evidence="2">UBA11728</strain>
    </source>
</reference>
<evidence type="ECO:0000313" key="3">
    <source>
        <dbReference type="Proteomes" id="UP000262969"/>
    </source>
</evidence>
<comment type="caution">
    <text evidence="2">The sequence shown here is derived from an EMBL/GenBank/DDBJ whole genome shotgun (WGS) entry which is preliminary data.</text>
</comment>
<accession>A0A3D2X1X5</accession>
<protein>
    <submittedName>
        <fullName evidence="2">Fe-S oxidoreductase</fullName>
    </submittedName>
</protein>
<dbReference type="AlphaFoldDB" id="A0A3D2X1X5"/>
<dbReference type="Proteomes" id="UP000262969">
    <property type="component" value="Unassembled WGS sequence"/>
</dbReference>
<name>A0A3D2X1X5_9FIRM</name>
<evidence type="ECO:0000259" key="1">
    <source>
        <dbReference type="Pfam" id="PF10105"/>
    </source>
</evidence>
<dbReference type="InterPro" id="IPR018768">
    <property type="entry name" value="DUF2344"/>
</dbReference>
<gene>
    <name evidence="2" type="ORF">DHW61_00935</name>
</gene>
<dbReference type="EMBL" id="DPVV01000034">
    <property type="protein sequence ID" value="HCL00986.1"/>
    <property type="molecule type" value="Genomic_DNA"/>
</dbReference>